<dbReference type="AlphaFoldDB" id="A0AAV4FHE7"/>
<sequence>MLTDLINWPPVVYDCLLTTTTWLNPHIASAAKQAKPSCRDGPQVNNKARGRRGTQQSTREEGHAYSLHLHTYRFHGHGGWPSGNRRPLCRFTSQVNNYMIV</sequence>
<gene>
    <name evidence="2" type="ORF">ElyMa_000388300</name>
</gene>
<dbReference type="Proteomes" id="UP000762676">
    <property type="component" value="Unassembled WGS sequence"/>
</dbReference>
<proteinExistence type="predicted"/>
<keyword evidence="3" id="KW-1185">Reference proteome</keyword>
<name>A0AAV4FHE7_9GAST</name>
<dbReference type="EMBL" id="BMAT01000778">
    <property type="protein sequence ID" value="GFR72833.1"/>
    <property type="molecule type" value="Genomic_DNA"/>
</dbReference>
<accession>A0AAV4FHE7</accession>
<feature type="region of interest" description="Disordered" evidence="1">
    <location>
        <begin position="34"/>
        <end position="62"/>
    </location>
</feature>
<evidence type="ECO:0000313" key="2">
    <source>
        <dbReference type="EMBL" id="GFR72833.1"/>
    </source>
</evidence>
<comment type="caution">
    <text evidence="2">The sequence shown here is derived from an EMBL/GenBank/DDBJ whole genome shotgun (WGS) entry which is preliminary data.</text>
</comment>
<reference evidence="2 3" key="1">
    <citation type="journal article" date="2021" name="Elife">
        <title>Chloroplast acquisition without the gene transfer in kleptoplastic sea slugs, Plakobranchus ocellatus.</title>
        <authorList>
            <person name="Maeda T."/>
            <person name="Takahashi S."/>
            <person name="Yoshida T."/>
            <person name="Shimamura S."/>
            <person name="Takaki Y."/>
            <person name="Nagai Y."/>
            <person name="Toyoda A."/>
            <person name="Suzuki Y."/>
            <person name="Arimoto A."/>
            <person name="Ishii H."/>
            <person name="Satoh N."/>
            <person name="Nishiyama T."/>
            <person name="Hasebe M."/>
            <person name="Maruyama T."/>
            <person name="Minagawa J."/>
            <person name="Obokata J."/>
            <person name="Shigenobu S."/>
        </authorList>
    </citation>
    <scope>NUCLEOTIDE SEQUENCE [LARGE SCALE GENOMIC DNA]</scope>
</reference>
<protein>
    <submittedName>
        <fullName evidence="2">Uncharacterized protein</fullName>
    </submittedName>
</protein>
<organism evidence="2 3">
    <name type="scientific">Elysia marginata</name>
    <dbReference type="NCBI Taxonomy" id="1093978"/>
    <lineage>
        <taxon>Eukaryota</taxon>
        <taxon>Metazoa</taxon>
        <taxon>Spiralia</taxon>
        <taxon>Lophotrochozoa</taxon>
        <taxon>Mollusca</taxon>
        <taxon>Gastropoda</taxon>
        <taxon>Heterobranchia</taxon>
        <taxon>Euthyneura</taxon>
        <taxon>Panpulmonata</taxon>
        <taxon>Sacoglossa</taxon>
        <taxon>Placobranchoidea</taxon>
        <taxon>Plakobranchidae</taxon>
        <taxon>Elysia</taxon>
    </lineage>
</organism>
<evidence type="ECO:0000256" key="1">
    <source>
        <dbReference type="SAM" id="MobiDB-lite"/>
    </source>
</evidence>
<evidence type="ECO:0000313" key="3">
    <source>
        <dbReference type="Proteomes" id="UP000762676"/>
    </source>
</evidence>